<dbReference type="NCBIfam" id="TIGR00254">
    <property type="entry name" value="GGDEF"/>
    <property type="match status" value="1"/>
</dbReference>
<feature type="transmembrane region" description="Helical" evidence="1">
    <location>
        <begin position="12"/>
        <end position="33"/>
    </location>
</feature>
<evidence type="ECO:0000313" key="5">
    <source>
        <dbReference type="Proteomes" id="UP000523821"/>
    </source>
</evidence>
<dbReference type="InterPro" id="IPR007892">
    <property type="entry name" value="CHASE4"/>
</dbReference>
<keyword evidence="1" id="KW-1133">Transmembrane helix</keyword>
<name>A0A7W9L384_9HYPH</name>
<proteinExistence type="predicted"/>
<feature type="domain" description="EAL" evidence="2">
    <location>
        <begin position="460"/>
        <end position="709"/>
    </location>
</feature>
<keyword evidence="1" id="KW-0472">Membrane</keyword>
<dbReference type="InterPro" id="IPR043128">
    <property type="entry name" value="Rev_trsase/Diguanyl_cyclase"/>
</dbReference>
<protein>
    <submittedName>
        <fullName evidence="4">Diguanylate cyclase (GGDEF)-like protein</fullName>
    </submittedName>
</protein>
<dbReference type="AlphaFoldDB" id="A0A7W9L384"/>
<feature type="domain" description="GGDEF" evidence="3">
    <location>
        <begin position="318"/>
        <end position="452"/>
    </location>
</feature>
<dbReference type="PANTHER" id="PTHR44757:SF2">
    <property type="entry name" value="BIOFILM ARCHITECTURE MAINTENANCE PROTEIN MBAA"/>
    <property type="match status" value="1"/>
</dbReference>
<feature type="transmembrane region" description="Helical" evidence="1">
    <location>
        <begin position="248"/>
        <end position="268"/>
    </location>
</feature>
<keyword evidence="1" id="KW-0812">Transmembrane</keyword>
<evidence type="ECO:0000259" key="3">
    <source>
        <dbReference type="PROSITE" id="PS50887"/>
    </source>
</evidence>
<dbReference type="Pfam" id="PF00563">
    <property type="entry name" value="EAL"/>
    <property type="match status" value="1"/>
</dbReference>
<dbReference type="RefSeq" id="WP_183857746.1">
    <property type="nucleotide sequence ID" value="NZ_JACHOO010000007.1"/>
</dbReference>
<dbReference type="EMBL" id="JACHOO010000007">
    <property type="protein sequence ID" value="MBB5754298.1"/>
    <property type="molecule type" value="Genomic_DNA"/>
</dbReference>
<organism evidence="4 5">
    <name type="scientific">Prosthecomicrobium pneumaticum</name>
    <dbReference type="NCBI Taxonomy" id="81895"/>
    <lineage>
        <taxon>Bacteria</taxon>
        <taxon>Pseudomonadati</taxon>
        <taxon>Pseudomonadota</taxon>
        <taxon>Alphaproteobacteria</taxon>
        <taxon>Hyphomicrobiales</taxon>
        <taxon>Kaistiaceae</taxon>
        <taxon>Prosthecomicrobium</taxon>
    </lineage>
</organism>
<sequence>MTNPIAGRITLNMVAGIVVTLVTVLMAIAWMAVRQNEQAAAGARTMVEGGVEAMQTRIKGLANDYAWWEEAYEAYLRGDAEWIEANLGTGITETNIADVLAVVSPAGEIAYSWGHEGDPALGDVLTPAAIAQLRDLIRSAPVENSAARAAYLATSGEPLLVGVTRLAPVSRAAEVDPATLPLIVMGSYLRPDSLQKLGATFLVDDLHLDRSGSPEAAAFPAIIDLFGRTIAHLVWTQPTPGTEVLRNIFLPVSGALLLFCFIAAMTAVNARRLALAQGASERQAVVAARTDSLTGLANRFGFNEFIESPAFSAACHRGEAAIVYLDVNGFKSVNDSIGHQGGDELVSRLAERLGMILPAEARFARIGGDEFALALVGRSAPQAVAGVASAMVHALDQPFSIGGFQFQVTAAVGYAVAEGVDSTAAELLRRADLAMYQAKAAAERDAISYHAGMETGALQKKRLEAALREAIEREELSLVYQPIVRAADLQVTHVEALLRWNSPTLGFVSPGEFVPVAEETGLIHELGRFVVRRACTDLADWPGLKVSVNVSPAQLRDPNFANDLVAITRRHGSAPGRFTLELTEGLLVRNPTIAKRKLARLKALGFSLSLDDFGTGFSSIGYLRQFPFDALKIDRSFVADLGANPTANALIQSMVALGDAMDIEVVAEGVETGEQLRLLRLLRCEYLQGYHIAKPLKVADLGALFERLGGERRLILEGGSGDGQDRVFSLAKL</sequence>
<dbReference type="Gene3D" id="3.20.20.450">
    <property type="entry name" value="EAL domain"/>
    <property type="match status" value="1"/>
</dbReference>
<dbReference type="PROSITE" id="PS50887">
    <property type="entry name" value="GGDEF"/>
    <property type="match status" value="1"/>
</dbReference>
<dbReference type="InterPro" id="IPR029787">
    <property type="entry name" value="Nucleotide_cyclase"/>
</dbReference>
<reference evidence="4 5" key="1">
    <citation type="submission" date="2020-08" db="EMBL/GenBank/DDBJ databases">
        <title>Genomic Encyclopedia of Type Strains, Phase IV (KMG-IV): sequencing the most valuable type-strain genomes for metagenomic binning, comparative biology and taxonomic classification.</title>
        <authorList>
            <person name="Goeker M."/>
        </authorList>
    </citation>
    <scope>NUCLEOTIDE SEQUENCE [LARGE SCALE GENOMIC DNA]</scope>
    <source>
        <strain evidence="4 5">DSM 16268</strain>
    </source>
</reference>
<dbReference type="SMART" id="SM00052">
    <property type="entry name" value="EAL"/>
    <property type="match status" value="1"/>
</dbReference>
<gene>
    <name evidence="4" type="ORF">GGQ63_003379</name>
</gene>
<dbReference type="CDD" id="cd01949">
    <property type="entry name" value="GGDEF"/>
    <property type="match status" value="1"/>
</dbReference>
<dbReference type="Gene3D" id="3.30.70.270">
    <property type="match status" value="1"/>
</dbReference>
<comment type="caution">
    <text evidence="4">The sequence shown here is derived from an EMBL/GenBank/DDBJ whole genome shotgun (WGS) entry which is preliminary data.</text>
</comment>
<evidence type="ECO:0000259" key="2">
    <source>
        <dbReference type="PROSITE" id="PS50883"/>
    </source>
</evidence>
<keyword evidence="5" id="KW-1185">Reference proteome</keyword>
<dbReference type="SUPFAM" id="SSF55073">
    <property type="entry name" value="Nucleotide cyclase"/>
    <property type="match status" value="1"/>
</dbReference>
<dbReference type="InterPro" id="IPR001633">
    <property type="entry name" value="EAL_dom"/>
</dbReference>
<dbReference type="SUPFAM" id="SSF141868">
    <property type="entry name" value="EAL domain-like"/>
    <property type="match status" value="1"/>
</dbReference>
<evidence type="ECO:0000256" key="1">
    <source>
        <dbReference type="SAM" id="Phobius"/>
    </source>
</evidence>
<accession>A0A7W9L384</accession>
<dbReference type="Pfam" id="PF05228">
    <property type="entry name" value="CHASE4"/>
    <property type="match status" value="1"/>
</dbReference>
<dbReference type="PROSITE" id="PS50883">
    <property type="entry name" value="EAL"/>
    <property type="match status" value="1"/>
</dbReference>
<dbReference type="InterPro" id="IPR000160">
    <property type="entry name" value="GGDEF_dom"/>
</dbReference>
<dbReference type="CDD" id="cd01948">
    <property type="entry name" value="EAL"/>
    <property type="match status" value="1"/>
</dbReference>
<dbReference type="InterPro" id="IPR035919">
    <property type="entry name" value="EAL_sf"/>
</dbReference>
<dbReference type="PANTHER" id="PTHR44757">
    <property type="entry name" value="DIGUANYLATE CYCLASE DGCP"/>
    <property type="match status" value="1"/>
</dbReference>
<dbReference type="Pfam" id="PF00990">
    <property type="entry name" value="GGDEF"/>
    <property type="match status" value="1"/>
</dbReference>
<dbReference type="SMART" id="SM00267">
    <property type="entry name" value="GGDEF"/>
    <property type="match status" value="1"/>
</dbReference>
<dbReference type="Proteomes" id="UP000523821">
    <property type="component" value="Unassembled WGS sequence"/>
</dbReference>
<evidence type="ECO:0000313" key="4">
    <source>
        <dbReference type="EMBL" id="MBB5754298.1"/>
    </source>
</evidence>
<dbReference type="InterPro" id="IPR052155">
    <property type="entry name" value="Biofilm_reg_signaling"/>
</dbReference>